<comment type="caution">
    <text evidence="2">The sequence shown here is derived from an EMBL/GenBank/DDBJ whole genome shotgun (WGS) entry which is preliminary data.</text>
</comment>
<proteinExistence type="predicted"/>
<name>A0ABS5HWT9_9RHOB</name>
<protein>
    <submittedName>
        <fullName evidence="2">Uncharacterized protein</fullName>
    </submittedName>
</protein>
<organism evidence="2 3">
    <name type="scientific">Thalassovita aquimarina</name>
    <dbReference type="NCBI Taxonomy" id="2785917"/>
    <lineage>
        <taxon>Bacteria</taxon>
        <taxon>Pseudomonadati</taxon>
        <taxon>Pseudomonadota</taxon>
        <taxon>Alphaproteobacteria</taxon>
        <taxon>Rhodobacterales</taxon>
        <taxon>Roseobacteraceae</taxon>
        <taxon>Thalassovita</taxon>
    </lineage>
</organism>
<keyword evidence="3" id="KW-1185">Reference proteome</keyword>
<feature type="coiled-coil region" evidence="1">
    <location>
        <begin position="45"/>
        <end position="148"/>
    </location>
</feature>
<evidence type="ECO:0000313" key="3">
    <source>
        <dbReference type="Proteomes" id="UP001195941"/>
    </source>
</evidence>
<keyword evidence="1" id="KW-0175">Coiled coil</keyword>
<reference evidence="2 3" key="1">
    <citation type="journal article" date="2021" name="Arch. Microbiol.">
        <title>Thalassobius aquimarinus sp. nov., isolated from the Sea of Japan seashore.</title>
        <authorList>
            <person name="Kurilenko V.V."/>
            <person name="Romanenko L.A."/>
            <person name="Chernysheva N.Y."/>
            <person name="Velansky P.V."/>
            <person name="Tekutyeva L.A."/>
            <person name="Isaeva M.P."/>
            <person name="Mikhailov V.V."/>
        </authorList>
    </citation>
    <scope>NUCLEOTIDE SEQUENCE [LARGE SCALE GENOMIC DNA]</scope>
    <source>
        <strain evidence="2 3">KMM 8518</strain>
    </source>
</reference>
<dbReference type="RefSeq" id="WP_212703013.1">
    <property type="nucleotide sequence ID" value="NZ_JADMKU010000029.1"/>
</dbReference>
<evidence type="ECO:0000256" key="1">
    <source>
        <dbReference type="SAM" id="Coils"/>
    </source>
</evidence>
<evidence type="ECO:0000313" key="2">
    <source>
        <dbReference type="EMBL" id="MBR9653390.1"/>
    </source>
</evidence>
<sequence length="169" mass="18024">MSEISELERRITAAMDRIAKGVESFGAAAETAVAAEPDTDASDETAELRQALEDEKLANAQLEERLKALRAKLDRQETEAELQLRDLKSAMAGMEAAQQQLKATSEELRGANAALREATAETAAEAVNAALQAELDALRAERAAEAAETAAIAATLETLIDKADEKEEA</sequence>
<dbReference type="Proteomes" id="UP001195941">
    <property type="component" value="Unassembled WGS sequence"/>
</dbReference>
<accession>A0ABS5HWT9</accession>
<gene>
    <name evidence="2" type="ORF">IT775_19915</name>
</gene>
<dbReference type="EMBL" id="JADMKU010000029">
    <property type="protein sequence ID" value="MBR9653390.1"/>
    <property type="molecule type" value="Genomic_DNA"/>
</dbReference>